<evidence type="ECO:0000256" key="2">
    <source>
        <dbReference type="SAM" id="SignalP"/>
    </source>
</evidence>
<feature type="chain" id="PRO_5040846509" evidence="2">
    <location>
        <begin position="31"/>
        <end position="356"/>
    </location>
</feature>
<sequence length="356" mass="36577">MRYRTPRFFTLHRALTAAVLGIVLIATACATSGEPQSASGSSTGLSNMEQTQELAGPGTRCGTVTFASGTPGSVVVQSGAMSCTAAVALINRYFTDPSLVRQGNTNSAVFDGWTCVSPTAVAAEIAGYGTKCESNDATLIVVPQGSGAEAPTPSGPACTAEAISADLGQPIIVPPRCYDGWAHVTWSAVGDGSGLAHIVGGKWALYTAFPTMKCPDEARADGVPEAELGNFTMCARDSQGEAAGDGAGDLGLSVPITRPACDGLGIVVVYSATNPGSYATEVGNALAAHPGAKYLRTDGSCPSLRQQSDEGNPIYAVYKPAGYSQSEVCAAVRRENDDAYGKWLDMTTDPQVIVSC</sequence>
<evidence type="ECO:0000256" key="1">
    <source>
        <dbReference type="SAM" id="MobiDB-lite"/>
    </source>
</evidence>
<feature type="compositionally biased region" description="Polar residues" evidence="1">
    <location>
        <begin position="36"/>
        <end position="53"/>
    </location>
</feature>
<dbReference type="PROSITE" id="PS51257">
    <property type="entry name" value="PROKAR_LIPOPROTEIN"/>
    <property type="match status" value="1"/>
</dbReference>
<accession>A0A9X3I549</accession>
<comment type="caution">
    <text evidence="3">The sequence shown here is derived from an EMBL/GenBank/DDBJ whole genome shotgun (WGS) entry which is preliminary data.</text>
</comment>
<organism evidence="3 4">
    <name type="scientific">Gordonia aquimaris</name>
    <dbReference type="NCBI Taxonomy" id="2984863"/>
    <lineage>
        <taxon>Bacteria</taxon>
        <taxon>Bacillati</taxon>
        <taxon>Actinomycetota</taxon>
        <taxon>Actinomycetes</taxon>
        <taxon>Mycobacteriales</taxon>
        <taxon>Gordoniaceae</taxon>
        <taxon>Gordonia</taxon>
    </lineage>
</organism>
<keyword evidence="4" id="KW-1185">Reference proteome</keyword>
<dbReference type="AlphaFoldDB" id="A0A9X3I549"/>
<evidence type="ECO:0000313" key="4">
    <source>
        <dbReference type="Proteomes" id="UP001143347"/>
    </source>
</evidence>
<dbReference type="EMBL" id="JAPKFM010000015">
    <property type="protein sequence ID" value="MCX2965398.1"/>
    <property type="molecule type" value="Genomic_DNA"/>
</dbReference>
<name>A0A9X3I549_9ACTN</name>
<protein>
    <submittedName>
        <fullName evidence="3">Uncharacterized protein</fullName>
    </submittedName>
</protein>
<feature type="region of interest" description="Disordered" evidence="1">
    <location>
        <begin position="36"/>
        <end position="55"/>
    </location>
</feature>
<gene>
    <name evidence="3" type="ORF">OSB52_14980</name>
</gene>
<feature type="signal peptide" evidence="2">
    <location>
        <begin position="1"/>
        <end position="30"/>
    </location>
</feature>
<dbReference type="RefSeq" id="WP_266062552.1">
    <property type="nucleotide sequence ID" value="NZ_JAPKFM010000015.1"/>
</dbReference>
<evidence type="ECO:0000313" key="3">
    <source>
        <dbReference type="EMBL" id="MCX2965398.1"/>
    </source>
</evidence>
<dbReference type="Proteomes" id="UP001143347">
    <property type="component" value="Unassembled WGS sequence"/>
</dbReference>
<proteinExistence type="predicted"/>
<reference evidence="3" key="1">
    <citation type="submission" date="2022-10" db="EMBL/GenBank/DDBJ databases">
        <title>WGS of marine actinomycetes from Thailand.</title>
        <authorList>
            <person name="Thawai C."/>
        </authorList>
    </citation>
    <scope>NUCLEOTIDE SEQUENCE</scope>
    <source>
        <strain evidence="3">SW21</strain>
    </source>
</reference>
<keyword evidence="2" id="KW-0732">Signal</keyword>